<dbReference type="STRING" id="221126.SAMN04489722_107105"/>
<dbReference type="AlphaFoldDB" id="A0A090WS70"/>
<dbReference type="InterPro" id="IPR032342">
    <property type="entry name" value="DUF4861"/>
</dbReference>
<evidence type="ECO:0000313" key="2">
    <source>
        <dbReference type="Proteomes" id="UP000029643"/>
    </source>
</evidence>
<evidence type="ECO:0000313" key="1">
    <source>
        <dbReference type="EMBL" id="GAL79945.1"/>
    </source>
</evidence>
<dbReference type="EMBL" id="BBNU01000008">
    <property type="protein sequence ID" value="GAL79945.1"/>
    <property type="molecule type" value="Genomic_DNA"/>
</dbReference>
<evidence type="ECO:0008006" key="3">
    <source>
        <dbReference type="Google" id="ProtNLM"/>
    </source>
</evidence>
<reference evidence="1 2" key="1">
    <citation type="journal article" date="2014" name="Genome Announc.">
        <title>Draft Genome Sequences of Marine Flavobacterium Algibacter lectus Strains SS8 and NR4.</title>
        <authorList>
            <person name="Takatani N."/>
            <person name="Nakanishi M."/>
            <person name="Meirelles P."/>
            <person name="Mino S."/>
            <person name="Suda W."/>
            <person name="Oshima K."/>
            <person name="Hattori M."/>
            <person name="Ohkuma M."/>
            <person name="Hosokawa M."/>
            <person name="Miyashita K."/>
            <person name="Thompson F.L."/>
            <person name="Niwa A."/>
            <person name="Sawabe T."/>
            <person name="Sawabe T."/>
        </authorList>
    </citation>
    <scope>NUCLEOTIDE SEQUENCE [LARGE SCALE GENOMIC DNA]</scope>
    <source>
        <strain evidence="2">JCM19274</strain>
    </source>
</reference>
<gene>
    <name evidence="1" type="ORF">JCM19274_2617</name>
</gene>
<accession>A0A090WS70</accession>
<name>A0A090WS70_9FLAO</name>
<dbReference type="RefSeq" id="WP_042497984.1">
    <property type="nucleotide sequence ID" value="NZ_BBNU01000008.1"/>
</dbReference>
<protein>
    <recommendedName>
        <fullName evidence="3">DUF4861 domain-containing protein</fullName>
    </recommendedName>
</protein>
<proteinExistence type="predicted"/>
<organism evidence="1 2">
    <name type="scientific">Algibacter lectus</name>
    <dbReference type="NCBI Taxonomy" id="221126"/>
    <lineage>
        <taxon>Bacteria</taxon>
        <taxon>Pseudomonadati</taxon>
        <taxon>Bacteroidota</taxon>
        <taxon>Flavobacteriia</taxon>
        <taxon>Flavobacteriales</taxon>
        <taxon>Flavobacteriaceae</taxon>
        <taxon>Algibacter</taxon>
    </lineage>
</organism>
<dbReference type="Proteomes" id="UP000029643">
    <property type="component" value="Unassembled WGS sequence"/>
</dbReference>
<sequence>MKRNKILAGIFCAAILSSCNQKEDIKSIVVKNTLDFEKTFETVELSKAFLNVTDLTTVGIRDAKDGTLQVTQTVDNDGDGTMDEILFQPKIAANSEKTFEIVTITEAEQPKAEELCYSRFVPERTDDYTWENNKVAFRVYGPVAQKMIEDGTPGGTLSSGVDAWLKKVEYPIINNWYKKNAIKPGAYHEASPEGRDNFHVGVSRGVGGIAVKADTTYYFSKNYTQWRTITTGGPLRTSFHLEYANWDANGKLIKESKTISLDLGNNFSKFTTSIEGTDTIYAGLTLHEKDGKVTGSDDNGWVSYWQPHFETELATAIVAPKGTFLGYETYDTEQKDLSNAYAELKVTNNEVVYYAGFTWSESNQFKNSQEWEAYLDMFSKQINTPLEVVLNK</sequence>
<dbReference type="Pfam" id="PF16153">
    <property type="entry name" value="DUF4861"/>
    <property type="match status" value="1"/>
</dbReference>
<comment type="caution">
    <text evidence="1">The sequence shown here is derived from an EMBL/GenBank/DDBJ whole genome shotgun (WGS) entry which is preliminary data.</text>
</comment>
<dbReference type="PROSITE" id="PS51257">
    <property type="entry name" value="PROKAR_LIPOPROTEIN"/>
    <property type="match status" value="1"/>
</dbReference>